<dbReference type="PROSITE" id="PS00626">
    <property type="entry name" value="RCC1_2"/>
    <property type="match status" value="3"/>
</dbReference>
<dbReference type="PROSITE" id="PS51257">
    <property type="entry name" value="PROKAR_LIPOPROTEIN"/>
    <property type="match status" value="1"/>
</dbReference>
<dbReference type="AlphaFoldDB" id="A0A221T139"/>
<dbReference type="SUPFAM" id="SSF50985">
    <property type="entry name" value="RCC1/BLIP-II"/>
    <property type="match status" value="1"/>
</dbReference>
<dbReference type="PANTHER" id="PTHR45982">
    <property type="entry name" value="REGULATOR OF CHROMOSOME CONDENSATION"/>
    <property type="match status" value="1"/>
</dbReference>
<gene>
    <name evidence="4" type="ORF">DFI_15535</name>
</gene>
<feature type="domain" description="RCC1-like" evidence="3">
    <location>
        <begin position="244"/>
        <end position="445"/>
    </location>
</feature>
<dbReference type="InterPro" id="IPR000408">
    <property type="entry name" value="Reg_chr_condens"/>
</dbReference>
<dbReference type="Proteomes" id="UP000259030">
    <property type="component" value="Plasmid pDFI1"/>
</dbReference>
<dbReference type="Gene3D" id="2.130.10.30">
    <property type="entry name" value="Regulator of chromosome condensation 1/beta-lactamase-inhibitor protein II"/>
    <property type="match status" value="1"/>
</dbReference>
<keyword evidence="2" id="KW-0677">Repeat</keyword>
<dbReference type="PRINTS" id="PR00633">
    <property type="entry name" value="RCCNDNSATION"/>
</dbReference>
<dbReference type="EMBL" id="CP021082">
    <property type="protein sequence ID" value="ASN82586.1"/>
    <property type="molecule type" value="Genomic_DNA"/>
</dbReference>
<dbReference type="KEGG" id="dfc:DFI_15535"/>
<dbReference type="InterPro" id="IPR058923">
    <property type="entry name" value="RCC1-like_dom"/>
</dbReference>
<dbReference type="InterPro" id="IPR009091">
    <property type="entry name" value="RCC1/BLIP-II"/>
</dbReference>
<dbReference type="InterPro" id="IPR051553">
    <property type="entry name" value="Ran_GTPase-activating"/>
</dbReference>
<dbReference type="PROSITE" id="PS50012">
    <property type="entry name" value="RCC1_3"/>
    <property type="match status" value="4"/>
</dbReference>
<sequence length="454" mass="46093">MKRSLLIAALLLGACNSPSPITPDAAEIGSPGQGEAVVRLMLPHLKPLQGQYLNPTKTASLTVQVDNGPLTTLNLADLTCTSAGCPVNLYVSAGTHTFTVKSYSASSVLISQGTRSLNVILGQNNALELALDPVITSPVLRSAVQQVDPATKVIGNYTRFPYANGRSLVAYYDILAKDAVGDPIPSILCGDTWVTITNISDANYPNRYRVMLTFPGTHTLTAKTGSSCGTGSVIATQEVKTVSSAGIAGGDLHSLALMAGGTVRSWGDNRDGQLGDGTSNQRLIPVQVSGLTNVVGVSGGHSHSLALMVDGTVRAWGSNLIGQLGDGTSGTDRLTPVTVSGLTDVVGVAGGGSHSLALRADGTVRAWGNNGSGQLGDGTSNQRLVPVQVSGLTNVVGVAGGGGYSLALMADGTVRGWGANSIGQLGDGTSGTNRLTPVTVLGITTSSPAAIPSP</sequence>
<dbReference type="PANTHER" id="PTHR45982:SF1">
    <property type="entry name" value="REGULATOR OF CHROMOSOME CONDENSATION"/>
    <property type="match status" value="1"/>
</dbReference>
<organism evidence="4 5">
    <name type="scientific">Deinococcus ficus</name>
    <dbReference type="NCBI Taxonomy" id="317577"/>
    <lineage>
        <taxon>Bacteria</taxon>
        <taxon>Thermotogati</taxon>
        <taxon>Deinococcota</taxon>
        <taxon>Deinococci</taxon>
        <taxon>Deinococcales</taxon>
        <taxon>Deinococcaceae</taxon>
        <taxon>Deinococcus</taxon>
    </lineage>
</organism>
<evidence type="ECO:0000256" key="1">
    <source>
        <dbReference type="ARBA" id="ARBA00022658"/>
    </source>
</evidence>
<keyword evidence="1" id="KW-0344">Guanine-nucleotide releasing factor</keyword>
<dbReference type="RefSeq" id="WP_051308364.1">
    <property type="nucleotide sequence ID" value="NZ_CP021082.1"/>
</dbReference>
<protein>
    <recommendedName>
        <fullName evidence="3">RCC1-like domain-containing protein</fullName>
    </recommendedName>
</protein>
<evidence type="ECO:0000259" key="3">
    <source>
        <dbReference type="Pfam" id="PF25390"/>
    </source>
</evidence>
<keyword evidence="5" id="KW-1185">Reference proteome</keyword>
<dbReference type="GO" id="GO:0005085">
    <property type="term" value="F:guanyl-nucleotide exchange factor activity"/>
    <property type="evidence" value="ECO:0007669"/>
    <property type="project" value="TreeGrafter"/>
</dbReference>
<evidence type="ECO:0000313" key="4">
    <source>
        <dbReference type="EMBL" id="ASN82586.1"/>
    </source>
</evidence>
<geneLocation type="plasmid" evidence="5">
    <name>pdfi1</name>
</geneLocation>
<dbReference type="GO" id="GO:0005737">
    <property type="term" value="C:cytoplasm"/>
    <property type="evidence" value="ECO:0007669"/>
    <property type="project" value="TreeGrafter"/>
</dbReference>
<name>A0A221T139_9DEIO</name>
<evidence type="ECO:0000256" key="2">
    <source>
        <dbReference type="ARBA" id="ARBA00022737"/>
    </source>
</evidence>
<reference evidence="4 5" key="1">
    <citation type="submission" date="2017-05" db="EMBL/GenBank/DDBJ databases">
        <title>The complete genome sequence of Deinococcus ficus isolated from the rhizosphere of the Ficus religiosa L. in Taiwan.</title>
        <authorList>
            <person name="Wu K.-M."/>
            <person name="Liao T.-L."/>
            <person name="Liu Y.-M."/>
            <person name="Young C.-C."/>
            <person name="Tsai S.-F."/>
        </authorList>
    </citation>
    <scope>NUCLEOTIDE SEQUENCE [LARGE SCALE GENOMIC DNA]</scope>
    <source>
        <strain evidence="4 5">CC-FR2-10</strain>
        <plasmid evidence="5">pdfi1</plasmid>
    </source>
</reference>
<keyword evidence="4" id="KW-0614">Plasmid</keyword>
<accession>A0A221T139</accession>
<dbReference type="Pfam" id="PF25390">
    <property type="entry name" value="WD40_RLD"/>
    <property type="match status" value="1"/>
</dbReference>
<proteinExistence type="predicted"/>
<evidence type="ECO:0000313" key="5">
    <source>
        <dbReference type="Proteomes" id="UP000259030"/>
    </source>
</evidence>